<protein>
    <recommendedName>
        <fullName evidence="10">O-acyltransferase</fullName>
    </recommendedName>
</protein>
<comment type="similarity">
    <text evidence="2 10">Belongs to the membrane-bound acyltransferase family. Sterol o-acyltransferase subfamily.</text>
</comment>
<evidence type="ECO:0000313" key="14">
    <source>
        <dbReference type="Proteomes" id="UP000006853"/>
    </source>
</evidence>
<comment type="function">
    <text evidence="9">Sterol O-acyltransferase that catalyzes the formation of stery esters.</text>
</comment>
<dbReference type="EMBL" id="FR839630">
    <property type="protein sequence ID" value="SDB75114.1"/>
    <property type="molecule type" value="Genomic_DNA"/>
</dbReference>
<dbReference type="Pfam" id="PF03062">
    <property type="entry name" value="MBOAT"/>
    <property type="match status" value="1"/>
</dbReference>
<organism evidence="13 14">
    <name type="scientific">Komagataella phaffii (strain ATCC 76273 / CBS 7435 / CECT 11047 / NRRL Y-11430 / Wegner 21-1)</name>
    <name type="common">Yeast</name>
    <name type="synonym">Pichia pastoris</name>
    <dbReference type="NCBI Taxonomy" id="981350"/>
    <lineage>
        <taxon>Eukaryota</taxon>
        <taxon>Fungi</taxon>
        <taxon>Dikarya</taxon>
        <taxon>Ascomycota</taxon>
        <taxon>Saccharomycotina</taxon>
        <taxon>Pichiomycetes</taxon>
        <taxon>Pichiales</taxon>
        <taxon>Pichiaceae</taxon>
        <taxon>Komagataella</taxon>
    </lineage>
</organism>
<feature type="transmembrane region" description="Helical" evidence="12">
    <location>
        <begin position="506"/>
        <end position="525"/>
    </location>
</feature>
<gene>
    <name evidence="13" type="primary">ARE2</name>
    <name evidence="13" type="ordered locus">PP7435_Chr3-0741</name>
</gene>
<feature type="transmembrane region" description="Helical" evidence="12">
    <location>
        <begin position="186"/>
        <end position="203"/>
    </location>
</feature>
<keyword evidence="8 10" id="KW-0012">Acyltransferase</keyword>
<keyword evidence="4 12" id="KW-0812">Transmembrane</keyword>
<dbReference type="PANTHER" id="PTHR10408">
    <property type="entry name" value="STEROL O-ACYLTRANSFERASE"/>
    <property type="match status" value="1"/>
</dbReference>
<dbReference type="PANTHER" id="PTHR10408:SF23">
    <property type="entry name" value="STEROL O-ACYLTRANSFERASE 1-RELATED"/>
    <property type="match status" value="1"/>
</dbReference>
<dbReference type="InterPro" id="IPR004299">
    <property type="entry name" value="MBOAT_fam"/>
</dbReference>
<dbReference type="PIRSF" id="PIRSF000439">
    <property type="entry name" value="Oat_ACAT_DAG_ARE"/>
    <property type="match status" value="1"/>
</dbReference>
<dbReference type="GO" id="GO:0005789">
    <property type="term" value="C:endoplasmic reticulum membrane"/>
    <property type="evidence" value="ECO:0007669"/>
    <property type="project" value="UniProtKB-SubCell"/>
</dbReference>
<evidence type="ECO:0000256" key="11">
    <source>
        <dbReference type="PIRSR" id="PIRSR000439-1"/>
    </source>
</evidence>
<evidence type="ECO:0000313" key="13">
    <source>
        <dbReference type="EMBL" id="SDB75114.1"/>
    </source>
</evidence>
<comment type="subcellular location">
    <subcellularLocation>
        <location evidence="1 10">Endoplasmic reticulum membrane</location>
        <topology evidence="1 10">Multi-pass membrane protein</topology>
    </subcellularLocation>
</comment>
<feature type="transmembrane region" description="Helical" evidence="12">
    <location>
        <begin position="451"/>
        <end position="471"/>
    </location>
</feature>
<feature type="transmembrane region" description="Helical" evidence="12">
    <location>
        <begin position="366"/>
        <end position="389"/>
    </location>
</feature>
<keyword evidence="5 10" id="KW-0256">Endoplasmic reticulum</keyword>
<keyword evidence="7 10" id="KW-0472">Membrane</keyword>
<evidence type="ECO:0000256" key="9">
    <source>
        <dbReference type="ARBA" id="ARBA00023568"/>
    </source>
</evidence>
<dbReference type="InterPro" id="IPR014371">
    <property type="entry name" value="Oat_ACAT_DAG_ARE"/>
</dbReference>
<evidence type="ECO:0000256" key="12">
    <source>
        <dbReference type="SAM" id="Phobius"/>
    </source>
</evidence>
<evidence type="ECO:0000256" key="4">
    <source>
        <dbReference type="ARBA" id="ARBA00022692"/>
    </source>
</evidence>
<keyword evidence="14" id="KW-1185">Reference proteome</keyword>
<reference evidence="13 14" key="2">
    <citation type="journal article" date="2016" name="FEMS Yeast Res.">
        <title>Curation of the genome annotation of Pichia pastoris (Komagataella phaffii) CBS7435 from gene level to protein function.</title>
        <authorList>
            <person name="Valli M."/>
            <person name="Tatto N.E."/>
            <person name="Peymann A."/>
            <person name="Gruber C."/>
            <person name="Landes N."/>
            <person name="Ekker H."/>
            <person name="Thallinger G.G."/>
            <person name="Mattanovich D."/>
            <person name="Gasser B."/>
            <person name="Graf A.B."/>
        </authorList>
    </citation>
    <scope>GENOME REANNOTATION</scope>
    <source>
        <strain evidence="13 14">ATCC 76273 / CBS 7435 / CECT 11047 / NRRL Y-11430 / Wegner 21-1</strain>
    </source>
</reference>
<feature type="transmembrane region" description="Helical" evidence="12">
    <location>
        <begin position="108"/>
        <end position="128"/>
    </location>
</feature>
<keyword evidence="6 12" id="KW-1133">Transmembrane helix</keyword>
<evidence type="ECO:0000256" key="2">
    <source>
        <dbReference type="ARBA" id="ARBA00009010"/>
    </source>
</evidence>
<accession>A0A1G6FZD7</accession>
<feature type="transmembrane region" description="Helical" evidence="12">
    <location>
        <begin position="215"/>
        <end position="234"/>
    </location>
</feature>
<sequence length="526" mass="62107">MMPIPVARVDSDTQMQAIKRNAKKERSKIHNFPLKGQEIGSSMTGFEEDLKEYDIMEDLKSHDLVLIKKNAQISTRYDKKGELRSRFGDISFNQSRSIFDSSIMETPFRGFFILAWMAVGMLALKTLVEYERNNTRIYTSNIIRIMQKDLIKVGFADLLMYLSMYATFFLQKLIKNGYLDWDNTGMYLQHVYQCGFLFFWLLTAKRMEFPWIGKIFLLLHSLVMLMKMHSYAFYNGYLFKIQKELDFSQRHLNNKKQKLDKETTAALQKSVEFCKFELTSQSTTSPFPSNVNLKNWFWYTMYPTVVYEIDYPLTNEIRWKYVGTKMLGIFGVIFLMILVAESWLYPLALEAIQLRKLPVSQRVSPYVFILLEMAPPFLLMYMLVFYLIWELILNAVAELTGFADRSFYSEWWNSVSWDEFARDWNLPVHRFLLRHVYHSSISAFQLSRYNATLFTFLLSSFVHELTMYVIFGKFRGYLLYFQMAQIPLTYLSRTKFMADRKILGNSIFWLGISTGPSLLCSLYLVF</sequence>
<evidence type="ECO:0000256" key="1">
    <source>
        <dbReference type="ARBA" id="ARBA00004477"/>
    </source>
</evidence>
<feature type="active site" evidence="11">
    <location>
        <position position="463"/>
    </location>
</feature>
<evidence type="ECO:0000256" key="10">
    <source>
        <dbReference type="PIRNR" id="PIRNR000439"/>
    </source>
</evidence>
<dbReference type="AlphaFoldDB" id="A0A1G6FZD7"/>
<evidence type="ECO:0000256" key="7">
    <source>
        <dbReference type="ARBA" id="ARBA00023136"/>
    </source>
</evidence>
<evidence type="ECO:0000256" key="8">
    <source>
        <dbReference type="ARBA" id="ARBA00023315"/>
    </source>
</evidence>
<feature type="transmembrane region" description="Helical" evidence="12">
    <location>
        <begin position="326"/>
        <end position="346"/>
    </location>
</feature>
<evidence type="ECO:0000256" key="6">
    <source>
        <dbReference type="ARBA" id="ARBA00022989"/>
    </source>
</evidence>
<name>A0A1G6FZD7_KOMPC</name>
<dbReference type="Proteomes" id="UP000006853">
    <property type="component" value="Chromosome 3"/>
</dbReference>
<feature type="transmembrane region" description="Helical" evidence="12">
    <location>
        <begin position="149"/>
        <end position="174"/>
    </location>
</feature>
<reference evidence="13 14" key="1">
    <citation type="journal article" date="2011" name="J. Biotechnol.">
        <title>High-quality genome sequence of Pichia pastoris CBS7435.</title>
        <authorList>
            <person name="Kuberl A."/>
            <person name="Schneider J."/>
            <person name="Thallinger G.G."/>
            <person name="Anderl I."/>
            <person name="Wibberg D."/>
            <person name="Hajek T."/>
            <person name="Jaenicke S."/>
            <person name="Brinkrolf K."/>
            <person name="Goesmann A."/>
            <person name="Szczepanowski R."/>
            <person name="Puhler A."/>
            <person name="Schwab H."/>
            <person name="Glieder A."/>
            <person name="Pichler H."/>
        </authorList>
    </citation>
    <scope>NUCLEOTIDE SEQUENCE [LARGE SCALE GENOMIC DNA]</scope>
    <source>
        <strain evidence="14">ATCC 76273 / CBS 7435 / CECT 11047 / NRRL Y-11430 / Wegner 21-1</strain>
    </source>
</reference>
<dbReference type="GO" id="GO:0034737">
    <property type="term" value="F:ergosterol O-acyltransferase activity"/>
    <property type="evidence" value="ECO:0007669"/>
    <property type="project" value="TreeGrafter"/>
</dbReference>
<evidence type="ECO:0000256" key="3">
    <source>
        <dbReference type="ARBA" id="ARBA00022679"/>
    </source>
</evidence>
<proteinExistence type="inferred from homology"/>
<dbReference type="GO" id="GO:0008204">
    <property type="term" value="P:ergosterol metabolic process"/>
    <property type="evidence" value="ECO:0007669"/>
    <property type="project" value="TreeGrafter"/>
</dbReference>
<keyword evidence="3 10" id="KW-0808">Transferase</keyword>
<evidence type="ECO:0000256" key="5">
    <source>
        <dbReference type="ARBA" id="ARBA00022824"/>
    </source>
</evidence>